<sequence>MHNNSNFGMCLSQLLSILNISGTKLAKALNVDPSLISKWKTRKRKICTNSNYLELISTYLADNIINEHQKQEIINLFNSFNTSIDDKYSGNMREYIHKLLITAQQSPSAIQNKNTLLKTLDSNQNSNNIYDYFPEKDFNKYGYLSNFEVITGHKNVIYAGMDLLKTLPKKPSYINDPILMSFFTKSDSFSNFEESHDEWNNTLLQVQKKGWNINKFITLTDNKNRNIKIINEFLTNFKLDRYSLNYLNKHNALLNFKEFLVIPTVGFLICHCIEDVNKIDLAFLIRDEQMINVMKNVFNNYSAHSSPVIDNKYNLYDINLLSKISASEESNGNRFALNQLIVPLDNFSKYISSEKRNISKKEISAIISFYTKRLATFNKQIKHYKYYDIWSKKSIENLIKNSEKTFKHINSYDLLNYLENIINIFEKNDNYQVGLLNDTNTKKSYDISYIIKDSQIVFLQNHYDYNNNYYYANDSINHDICISITEPTLVHSFNNHFWQLWNEVSPINKDKKLVISWLKDQIKVLNNL</sequence>
<dbReference type="Proteomes" id="UP001056429">
    <property type="component" value="Unassembled WGS sequence"/>
</dbReference>
<gene>
    <name evidence="1" type="ORF">KDK92_07590</name>
</gene>
<dbReference type="RefSeq" id="WP_250858591.1">
    <property type="nucleotide sequence ID" value="NZ_JAGSOJ010000001.1"/>
</dbReference>
<evidence type="ECO:0000313" key="2">
    <source>
        <dbReference type="Proteomes" id="UP001056429"/>
    </source>
</evidence>
<organism evidence="1 2">
    <name type="scientific">Oceanirhabdus seepicola</name>
    <dbReference type="NCBI Taxonomy" id="2828781"/>
    <lineage>
        <taxon>Bacteria</taxon>
        <taxon>Bacillati</taxon>
        <taxon>Bacillota</taxon>
        <taxon>Clostridia</taxon>
        <taxon>Eubacteriales</taxon>
        <taxon>Clostridiaceae</taxon>
        <taxon>Oceanirhabdus</taxon>
    </lineage>
</organism>
<keyword evidence="2" id="KW-1185">Reference proteome</keyword>
<accession>A0A9J6P269</accession>
<name>A0A9J6P269_9CLOT</name>
<proteinExistence type="predicted"/>
<dbReference type="EMBL" id="JAGSOJ010000001">
    <property type="protein sequence ID" value="MCM1989600.1"/>
    <property type="molecule type" value="Genomic_DNA"/>
</dbReference>
<evidence type="ECO:0000313" key="1">
    <source>
        <dbReference type="EMBL" id="MCM1989600.1"/>
    </source>
</evidence>
<dbReference type="AlphaFoldDB" id="A0A9J6P269"/>
<reference evidence="1" key="2">
    <citation type="submission" date="2021-04" db="EMBL/GenBank/DDBJ databases">
        <authorList>
            <person name="Dong X."/>
        </authorList>
    </citation>
    <scope>NUCLEOTIDE SEQUENCE</scope>
    <source>
        <strain evidence="1">ZWT</strain>
    </source>
</reference>
<reference evidence="1" key="1">
    <citation type="journal article" date="2021" name="mSystems">
        <title>Bacteria and Archaea Synergistically Convert Glycine Betaine to Biogenic Methane in the Formosa Cold Seep of the South China Sea.</title>
        <authorList>
            <person name="Li L."/>
            <person name="Zhang W."/>
            <person name="Zhang S."/>
            <person name="Song L."/>
            <person name="Sun Q."/>
            <person name="Zhang H."/>
            <person name="Xiang H."/>
            <person name="Dong X."/>
        </authorList>
    </citation>
    <scope>NUCLEOTIDE SEQUENCE</scope>
    <source>
        <strain evidence="1">ZWT</strain>
    </source>
</reference>
<protein>
    <submittedName>
        <fullName evidence="1">Uncharacterized protein</fullName>
    </submittedName>
</protein>
<comment type="caution">
    <text evidence="1">The sequence shown here is derived from an EMBL/GenBank/DDBJ whole genome shotgun (WGS) entry which is preliminary data.</text>
</comment>